<proteinExistence type="predicted"/>
<dbReference type="Proteomes" id="UP001305414">
    <property type="component" value="Unassembled WGS sequence"/>
</dbReference>
<organism evidence="2 3">
    <name type="scientific">Xylaria bambusicola</name>
    <dbReference type="NCBI Taxonomy" id="326684"/>
    <lineage>
        <taxon>Eukaryota</taxon>
        <taxon>Fungi</taxon>
        <taxon>Dikarya</taxon>
        <taxon>Ascomycota</taxon>
        <taxon>Pezizomycotina</taxon>
        <taxon>Sordariomycetes</taxon>
        <taxon>Xylariomycetidae</taxon>
        <taxon>Xylariales</taxon>
        <taxon>Xylariaceae</taxon>
        <taxon>Xylaria</taxon>
    </lineage>
</organism>
<keyword evidence="3" id="KW-1185">Reference proteome</keyword>
<comment type="caution">
    <text evidence="2">The sequence shown here is derived from an EMBL/GenBank/DDBJ whole genome shotgun (WGS) entry which is preliminary data.</text>
</comment>
<dbReference type="EMBL" id="JAWHQM010000039">
    <property type="protein sequence ID" value="KAK5634226.1"/>
    <property type="molecule type" value="Genomic_DNA"/>
</dbReference>
<accession>A0AAN7UXL0</accession>
<evidence type="ECO:0000313" key="3">
    <source>
        <dbReference type="Proteomes" id="UP001305414"/>
    </source>
</evidence>
<reference evidence="2 3" key="1">
    <citation type="submission" date="2023-10" db="EMBL/GenBank/DDBJ databases">
        <title>Draft genome sequence of Xylaria bambusicola isolate GMP-LS, the root and basal stem rot pathogen of sugarcane in Indonesia.</title>
        <authorList>
            <person name="Selvaraj P."/>
            <person name="Muralishankar V."/>
            <person name="Muruganantham S."/>
            <person name="Sp S."/>
            <person name="Haryani S."/>
            <person name="Lau K.J.X."/>
            <person name="Naqvi N.I."/>
        </authorList>
    </citation>
    <scope>NUCLEOTIDE SEQUENCE [LARGE SCALE GENOMIC DNA]</scope>
    <source>
        <strain evidence="2">GMP-LS</strain>
    </source>
</reference>
<dbReference type="AlphaFoldDB" id="A0AAN7UXL0"/>
<evidence type="ECO:0000256" key="1">
    <source>
        <dbReference type="SAM" id="MobiDB-lite"/>
    </source>
</evidence>
<feature type="region of interest" description="Disordered" evidence="1">
    <location>
        <begin position="47"/>
        <end position="67"/>
    </location>
</feature>
<gene>
    <name evidence="2" type="ORF">RRF57_009940</name>
</gene>
<evidence type="ECO:0000313" key="2">
    <source>
        <dbReference type="EMBL" id="KAK5634226.1"/>
    </source>
</evidence>
<sequence>MGNRRYHFTGTDDEHIEFLERKLYNTQLLLHRQSIQPQHRLPLDKCMQSDSRHRSINHTSKQNHDDSTATRGFISWVPEDARFKRMPPARLPWSQEFIQNIPKSEDEWHWKRKDLGLSSKEGILFIFDCLLSGRLEKVGDTLDKERFQKADIKAAFLTLAPIVGSFVVKAGLLGKIARFMSLVFVAGCCVA</sequence>
<protein>
    <submittedName>
        <fullName evidence="2">Uncharacterized protein</fullName>
    </submittedName>
</protein>
<name>A0AAN7UXL0_9PEZI</name>